<comment type="caution">
    <text evidence="1">The sequence shown here is derived from an EMBL/GenBank/DDBJ whole genome shotgun (WGS) entry which is preliminary data.</text>
</comment>
<reference evidence="1 2" key="1">
    <citation type="submission" date="2020-04" db="EMBL/GenBank/DDBJ databases">
        <authorList>
            <person name="Laetsch R D."/>
            <person name="Stevens L."/>
            <person name="Kumar S."/>
            <person name="Blaxter L. M."/>
        </authorList>
    </citation>
    <scope>NUCLEOTIDE SEQUENCE [LARGE SCALE GENOMIC DNA]</scope>
</reference>
<proteinExistence type="predicted"/>
<protein>
    <submittedName>
        <fullName evidence="1">Uncharacterized protein</fullName>
    </submittedName>
</protein>
<evidence type="ECO:0000313" key="1">
    <source>
        <dbReference type="EMBL" id="CAB3397289.1"/>
    </source>
</evidence>
<organism evidence="1 2">
    <name type="scientific">Caenorhabditis bovis</name>
    <dbReference type="NCBI Taxonomy" id="2654633"/>
    <lineage>
        <taxon>Eukaryota</taxon>
        <taxon>Metazoa</taxon>
        <taxon>Ecdysozoa</taxon>
        <taxon>Nematoda</taxon>
        <taxon>Chromadorea</taxon>
        <taxon>Rhabditida</taxon>
        <taxon>Rhabditina</taxon>
        <taxon>Rhabditomorpha</taxon>
        <taxon>Rhabditoidea</taxon>
        <taxon>Rhabditidae</taxon>
        <taxon>Peloderinae</taxon>
        <taxon>Caenorhabditis</taxon>
    </lineage>
</organism>
<dbReference type="AlphaFoldDB" id="A0A8S1E0U9"/>
<name>A0A8S1E0U9_9PELO</name>
<dbReference type="Proteomes" id="UP000494206">
    <property type="component" value="Unassembled WGS sequence"/>
</dbReference>
<sequence length="117" mass="13471">MRIYAKPLTVIREFRFKCNYGIKLRKVSFYQAAEIYHGKPDWVNQTIEVVKSTFDPHTWIAPLLGPVTALETRNGAYLDVLYSGHDLKSRFYENGDLVEVHRANGAVKPEDVILVFN</sequence>
<evidence type="ECO:0000313" key="2">
    <source>
        <dbReference type="Proteomes" id="UP000494206"/>
    </source>
</evidence>
<accession>A0A8S1E0U9</accession>
<gene>
    <name evidence="1" type="ORF">CBOVIS_LOCUS721</name>
</gene>
<dbReference type="EMBL" id="CADEPM010000001">
    <property type="protein sequence ID" value="CAB3397289.1"/>
    <property type="molecule type" value="Genomic_DNA"/>
</dbReference>
<keyword evidence="2" id="KW-1185">Reference proteome</keyword>